<comment type="caution">
    <text evidence="1">The sequence shown here is derived from an EMBL/GenBank/DDBJ whole genome shotgun (WGS) entry which is preliminary data.</text>
</comment>
<accession>A0ABU1NBG5</accession>
<evidence type="ECO:0000313" key="2">
    <source>
        <dbReference type="Proteomes" id="UP001184230"/>
    </source>
</evidence>
<organism evidence="1 2">
    <name type="scientific">Variovorax soli</name>
    <dbReference type="NCBI Taxonomy" id="376815"/>
    <lineage>
        <taxon>Bacteria</taxon>
        <taxon>Pseudomonadati</taxon>
        <taxon>Pseudomonadota</taxon>
        <taxon>Betaproteobacteria</taxon>
        <taxon>Burkholderiales</taxon>
        <taxon>Comamonadaceae</taxon>
        <taxon>Variovorax</taxon>
    </lineage>
</organism>
<dbReference type="Proteomes" id="UP001184230">
    <property type="component" value="Unassembled WGS sequence"/>
</dbReference>
<keyword evidence="2" id="KW-1185">Reference proteome</keyword>
<sequence>MSRNVVLVYRGYHFLCRAEKERPGRFRPVVIRQLGFPSEKEVQLMNDSDLCRTEAEALRHAEQQAVHWADSRAEVHEV</sequence>
<name>A0ABU1NBG5_9BURK</name>
<gene>
    <name evidence="1" type="ORF">J2739_001151</name>
</gene>
<dbReference type="EMBL" id="JAVDRF010000002">
    <property type="protein sequence ID" value="MDR6535391.1"/>
    <property type="molecule type" value="Genomic_DNA"/>
</dbReference>
<evidence type="ECO:0000313" key="1">
    <source>
        <dbReference type="EMBL" id="MDR6535391.1"/>
    </source>
</evidence>
<protein>
    <submittedName>
        <fullName evidence="1">Uncharacterized protein</fullName>
    </submittedName>
</protein>
<reference evidence="1 2" key="1">
    <citation type="submission" date="2023-07" db="EMBL/GenBank/DDBJ databases">
        <title>Sorghum-associated microbial communities from plants grown in Nebraska, USA.</title>
        <authorList>
            <person name="Schachtman D."/>
        </authorList>
    </citation>
    <scope>NUCLEOTIDE SEQUENCE [LARGE SCALE GENOMIC DNA]</scope>
    <source>
        <strain evidence="1 2">DS1781</strain>
    </source>
</reference>
<proteinExistence type="predicted"/>
<dbReference type="RefSeq" id="WP_309899428.1">
    <property type="nucleotide sequence ID" value="NZ_JAVDRF010000002.1"/>
</dbReference>